<protein>
    <submittedName>
        <fullName evidence="2">Peptide-methionine (S)-S-oxide reductase</fullName>
    </submittedName>
</protein>
<name>A0AC35GJI7_9BILA</name>
<evidence type="ECO:0000313" key="1">
    <source>
        <dbReference type="Proteomes" id="UP000887580"/>
    </source>
</evidence>
<reference evidence="2" key="1">
    <citation type="submission" date="2022-11" db="UniProtKB">
        <authorList>
            <consortium name="WormBaseParasite"/>
        </authorList>
    </citation>
    <scope>IDENTIFICATION</scope>
</reference>
<organism evidence="1 2">
    <name type="scientific">Panagrolaimus sp. PS1159</name>
    <dbReference type="NCBI Taxonomy" id="55785"/>
    <lineage>
        <taxon>Eukaryota</taxon>
        <taxon>Metazoa</taxon>
        <taxon>Ecdysozoa</taxon>
        <taxon>Nematoda</taxon>
        <taxon>Chromadorea</taxon>
        <taxon>Rhabditida</taxon>
        <taxon>Tylenchina</taxon>
        <taxon>Panagrolaimomorpha</taxon>
        <taxon>Panagrolaimoidea</taxon>
        <taxon>Panagrolaimidae</taxon>
        <taxon>Panagrolaimus</taxon>
    </lineage>
</organism>
<accession>A0AC35GJI7</accession>
<dbReference type="WBParaSite" id="PS1159_v2.g5590.t2">
    <property type="protein sequence ID" value="PS1159_v2.g5590.t2"/>
    <property type="gene ID" value="PS1159_v2.g5590"/>
</dbReference>
<proteinExistence type="predicted"/>
<dbReference type="Proteomes" id="UP000887580">
    <property type="component" value="Unplaced"/>
</dbReference>
<evidence type="ECO:0000313" key="2">
    <source>
        <dbReference type="WBParaSite" id="PS1159_v2.g5590.t2"/>
    </source>
</evidence>
<sequence>MVLHLIGLGLGDIKDITVRGLETARSCSKIYLEMYTSILSYGLDRTELNKAFGKDVIEADREMVEQLADQVLNEAVNEDIAVLVVGDPFGATTHADLVLRAKQRGIQVDVVHNASIMNAVGCCGLQLYSFGETVSVVMWTEGWQPESYFDKVLSNFERGLHTLCLLDIKVKEQTVENMMKGNKKFEPPRYQTCAEAAEQFLKICERRQERNEPCPITLETPVVGLARVGWKDQHIASCTLQEMTSVDMGPPLHCLITSCTLQEMTSVDMGPPLHCLVIPGKMHPLEEEMKTATTKMPLKKAVFGIQCFWGAESSLAKVDGVIRTRCGYAGGTTPNPTYQAIADHTEVVEAQYDDQLVSYDTLLRHFWQAHDPTLHRKKQYQSAILYTDDEQKVLAEASYEKVKKEKPNIETYVKKLDKFYEAEDYHQKYWLQCQNRIHKELNLTNKELVESPLAAKINAYLAGYNNFDVLKKLQIEYKLSDSLTETIEKIARAGGDPRSCH</sequence>